<accession>A0A3Z5ZEW1</accession>
<dbReference type="EMBL" id="AAHKOQ010000029">
    <property type="protein sequence ID" value="EBX2220602.1"/>
    <property type="molecule type" value="Genomic_DNA"/>
</dbReference>
<evidence type="ECO:0000313" key="2">
    <source>
        <dbReference type="EMBL" id="EBX2220602.1"/>
    </source>
</evidence>
<reference evidence="2" key="1">
    <citation type="submission" date="2018-06" db="EMBL/GenBank/DDBJ databases">
        <authorList>
            <person name="Ashton P.M."/>
            <person name="Dallman T."/>
            <person name="Nair S."/>
            <person name="De Pinna E."/>
            <person name="Peters T."/>
            <person name="Grant K."/>
        </authorList>
    </citation>
    <scope>NUCLEOTIDE SEQUENCE</scope>
    <source>
        <strain evidence="1">345368</strain>
        <strain evidence="2">559810</strain>
    </source>
</reference>
<proteinExistence type="predicted"/>
<protein>
    <submittedName>
        <fullName evidence="2">Phage polarity suppression protein</fullName>
    </submittedName>
</protein>
<dbReference type="Pfam" id="PF07455">
    <property type="entry name" value="Psu"/>
    <property type="match status" value="1"/>
</dbReference>
<sequence>MTTLTLQQAYEACQTNKTAWLNRKTELAAAMQEYQELLLDDNASGSRRLQTLRDLIDVKKWEVNQAAGRYIFSHEEVQRISIRNRLHDFMQQNGAELAAALAPELMGIKNQPTMIKNRALDRSVAYLREALSVWLAAGNDINYSAQDKDILTAIGYRPDAPSRDDNREKFTPAQSMIYTRRRAELAEQ</sequence>
<name>A0A3Z5ZEW1_SALEB</name>
<organism evidence="2">
    <name type="scientific">Salmonella enterica subsp. enterica serovar Java</name>
    <dbReference type="NCBI Taxonomy" id="224729"/>
    <lineage>
        <taxon>Bacteria</taxon>
        <taxon>Pseudomonadati</taxon>
        <taxon>Pseudomonadota</taxon>
        <taxon>Gammaproteobacteria</taxon>
        <taxon>Enterobacterales</taxon>
        <taxon>Enterobacteriaceae</taxon>
        <taxon>Salmonella</taxon>
    </lineage>
</organism>
<dbReference type="Gene3D" id="1.20.58.1090">
    <property type="entry name" value="Phage polarity suppression protein monomer"/>
    <property type="match status" value="1"/>
</dbReference>
<comment type="caution">
    <text evidence="2">The sequence shown here is derived from an EMBL/GenBank/DDBJ whole genome shotgun (WGS) entry which is preliminary data.</text>
</comment>
<evidence type="ECO:0000313" key="1">
    <source>
        <dbReference type="EMBL" id="EBS6044140.1"/>
    </source>
</evidence>
<dbReference type="EMBL" id="AAGWAH010000014">
    <property type="protein sequence ID" value="EBS6044140.1"/>
    <property type="molecule type" value="Genomic_DNA"/>
</dbReference>
<dbReference type="InterPro" id="IPR010006">
    <property type="entry name" value="Phage_P4_Psu"/>
</dbReference>
<gene>
    <name evidence="2" type="ORF">DRF24_21470</name>
    <name evidence="1" type="ORF">DVF03_15825</name>
</gene>
<dbReference type="AlphaFoldDB" id="A0A3Z5ZEW1"/>